<evidence type="ECO:0000313" key="3">
    <source>
        <dbReference type="Proteomes" id="UP000245202"/>
    </source>
</evidence>
<keyword evidence="1" id="KW-0472">Membrane</keyword>
<reference evidence="2 3" key="1">
    <citation type="submission" date="2017-08" db="EMBL/GenBank/DDBJ databases">
        <title>Substantial Increase in Enzyme Production by Combined Drug-Resistance Mutations in Paenibacillus agaridevorans.</title>
        <authorList>
            <person name="Tanaka Y."/>
            <person name="Funane K."/>
            <person name="Hosaka T."/>
            <person name="Shiwa Y."/>
            <person name="Fujita N."/>
            <person name="Miyazaki T."/>
            <person name="Yoshikawa H."/>
            <person name="Murakami K."/>
            <person name="Kasahara K."/>
            <person name="Inaoka T."/>
            <person name="Hiraga Y."/>
            <person name="Ochi K."/>
        </authorList>
    </citation>
    <scope>NUCLEOTIDE SEQUENCE [LARGE SCALE GENOMIC DNA]</scope>
    <source>
        <strain evidence="2 3">T-3040</strain>
    </source>
</reference>
<keyword evidence="3" id="KW-1185">Reference proteome</keyword>
<feature type="transmembrane region" description="Helical" evidence="1">
    <location>
        <begin position="53"/>
        <end position="72"/>
    </location>
</feature>
<dbReference type="PROSITE" id="PS51257">
    <property type="entry name" value="PROKAR_LIPOPROTEIN"/>
    <property type="match status" value="1"/>
</dbReference>
<proteinExistence type="predicted"/>
<feature type="transmembrane region" description="Helical" evidence="1">
    <location>
        <begin position="223"/>
        <end position="242"/>
    </location>
</feature>
<dbReference type="EMBL" id="BDQX01000356">
    <property type="protein sequence ID" value="GBG10771.1"/>
    <property type="molecule type" value="Genomic_DNA"/>
</dbReference>
<keyword evidence="1" id="KW-0812">Transmembrane</keyword>
<feature type="transmembrane region" description="Helical" evidence="1">
    <location>
        <begin position="190"/>
        <end position="211"/>
    </location>
</feature>
<feature type="transmembrane region" description="Helical" evidence="1">
    <location>
        <begin position="79"/>
        <end position="96"/>
    </location>
</feature>
<feature type="transmembrane region" description="Helical" evidence="1">
    <location>
        <begin position="254"/>
        <end position="275"/>
    </location>
</feature>
<organism evidence="2 3">
    <name type="scientific">Paenibacillus agaridevorans</name>
    <dbReference type="NCBI Taxonomy" id="171404"/>
    <lineage>
        <taxon>Bacteria</taxon>
        <taxon>Bacillati</taxon>
        <taxon>Bacillota</taxon>
        <taxon>Bacilli</taxon>
        <taxon>Bacillales</taxon>
        <taxon>Paenibacillaceae</taxon>
        <taxon>Paenibacillus</taxon>
    </lineage>
</organism>
<name>A0A2R5F3X2_9BACL</name>
<dbReference type="AlphaFoldDB" id="A0A2R5F3X2"/>
<protein>
    <submittedName>
        <fullName evidence="2">Uncharacterized protein</fullName>
    </submittedName>
</protein>
<feature type="transmembrane region" description="Helical" evidence="1">
    <location>
        <begin position="161"/>
        <end position="178"/>
    </location>
</feature>
<dbReference type="Proteomes" id="UP000245202">
    <property type="component" value="Unassembled WGS sequence"/>
</dbReference>
<gene>
    <name evidence="2" type="ORF">PAT3040_05535</name>
</gene>
<keyword evidence="1" id="KW-1133">Transmembrane helix</keyword>
<evidence type="ECO:0000313" key="2">
    <source>
        <dbReference type="EMBL" id="GBG10771.1"/>
    </source>
</evidence>
<sequence length="296" mass="31989">MDVMEHKLMRWFKQERGMIATGLLGFVLAIGCACWALVAGAETGTDGNLWKAVSFNSALGLFLLSTAAIMPVSGMGHKMAAFFRVSYISLALYSYFAETVQHIRGVNPRFPVNGSLFDVIVAGGFTLVALLLVVFYVLFASYFFKKRTLEKNPELVLGTRYAMLSIMVSFAGGVAISVNSSRFVGAEGNLIWLHGLGFHAIQALPFIAWLAAGTMYAHASRRMLVHISGIAFFLGLMAMGWQTLLGRGLLEWSALPLTAAACFILVTAAGARALLGNPGFGDRKKKGAKHSETHVL</sequence>
<accession>A0A2R5F3X2</accession>
<comment type="caution">
    <text evidence="2">The sequence shown here is derived from an EMBL/GenBank/DDBJ whole genome shotgun (WGS) entry which is preliminary data.</text>
</comment>
<feature type="transmembrane region" description="Helical" evidence="1">
    <location>
        <begin position="21"/>
        <end position="41"/>
    </location>
</feature>
<feature type="transmembrane region" description="Helical" evidence="1">
    <location>
        <begin position="116"/>
        <end position="140"/>
    </location>
</feature>
<evidence type="ECO:0000256" key="1">
    <source>
        <dbReference type="SAM" id="Phobius"/>
    </source>
</evidence>